<dbReference type="GO" id="GO:0005737">
    <property type="term" value="C:cytoplasm"/>
    <property type="evidence" value="ECO:0007669"/>
    <property type="project" value="UniProtKB-ARBA"/>
</dbReference>
<dbReference type="Proteomes" id="UP001154114">
    <property type="component" value="Chromosome 29"/>
</dbReference>
<evidence type="ECO:0000256" key="13">
    <source>
        <dbReference type="SAM" id="MobiDB-lite"/>
    </source>
</evidence>
<dbReference type="InterPro" id="IPR014001">
    <property type="entry name" value="Helicase_ATP-bd"/>
</dbReference>
<dbReference type="InterPro" id="IPR002999">
    <property type="entry name" value="Tudor"/>
</dbReference>
<accession>A0A9P0FX40</accession>
<dbReference type="SMART" id="SM00333">
    <property type="entry name" value="TUDOR"/>
    <property type="match status" value="2"/>
</dbReference>
<keyword evidence="8" id="KW-0067">ATP-binding</keyword>
<dbReference type="GO" id="GO:0051321">
    <property type="term" value="P:meiotic cell cycle"/>
    <property type="evidence" value="ECO:0007669"/>
    <property type="project" value="UniProtKB-KW"/>
</dbReference>
<evidence type="ECO:0000256" key="3">
    <source>
        <dbReference type="ARBA" id="ARBA00022737"/>
    </source>
</evidence>
<dbReference type="GO" id="GO:0003724">
    <property type="term" value="F:RNA helicase activity"/>
    <property type="evidence" value="ECO:0007669"/>
    <property type="project" value="UniProtKB-EC"/>
</dbReference>
<name>A0A9P0FX40_CHRIL</name>
<dbReference type="InterPro" id="IPR027417">
    <property type="entry name" value="P-loop_NTPase"/>
</dbReference>
<organism evidence="17 18">
    <name type="scientific">Chrysodeixis includens</name>
    <name type="common">Soybean looper</name>
    <name type="synonym">Pseudoplusia includens</name>
    <dbReference type="NCBI Taxonomy" id="689277"/>
    <lineage>
        <taxon>Eukaryota</taxon>
        <taxon>Metazoa</taxon>
        <taxon>Ecdysozoa</taxon>
        <taxon>Arthropoda</taxon>
        <taxon>Hexapoda</taxon>
        <taxon>Insecta</taxon>
        <taxon>Pterygota</taxon>
        <taxon>Neoptera</taxon>
        <taxon>Endopterygota</taxon>
        <taxon>Lepidoptera</taxon>
        <taxon>Glossata</taxon>
        <taxon>Ditrysia</taxon>
        <taxon>Noctuoidea</taxon>
        <taxon>Noctuidae</taxon>
        <taxon>Plusiinae</taxon>
        <taxon>Chrysodeixis</taxon>
    </lineage>
</organism>
<evidence type="ECO:0000259" key="15">
    <source>
        <dbReference type="PROSITE" id="PS51192"/>
    </source>
</evidence>
<dbReference type="Gene3D" id="2.40.50.90">
    <property type="match status" value="1"/>
</dbReference>
<evidence type="ECO:0000259" key="14">
    <source>
        <dbReference type="PROSITE" id="PS50304"/>
    </source>
</evidence>
<keyword evidence="6" id="KW-0378">Hydrolase</keyword>
<dbReference type="SUPFAM" id="SSF63748">
    <property type="entry name" value="Tudor/PWWP/MBT"/>
    <property type="match status" value="2"/>
</dbReference>
<evidence type="ECO:0000256" key="5">
    <source>
        <dbReference type="ARBA" id="ARBA00022782"/>
    </source>
</evidence>
<evidence type="ECO:0000256" key="6">
    <source>
        <dbReference type="ARBA" id="ARBA00022801"/>
    </source>
</evidence>
<dbReference type="GO" id="GO:0042078">
    <property type="term" value="P:germ-line stem cell division"/>
    <property type="evidence" value="ECO:0007669"/>
    <property type="project" value="TreeGrafter"/>
</dbReference>
<evidence type="ECO:0000313" key="17">
    <source>
        <dbReference type="EMBL" id="CAH0599863.1"/>
    </source>
</evidence>
<keyword evidence="7" id="KW-0347">Helicase</keyword>
<dbReference type="GO" id="GO:0031047">
    <property type="term" value="P:regulatory ncRNA-mediated gene silencing"/>
    <property type="evidence" value="ECO:0007669"/>
    <property type="project" value="UniProtKB-KW"/>
</dbReference>
<keyword evidence="9" id="KW-0744">Spermatogenesis</keyword>
<feature type="domain" description="Helicase ATP-binding" evidence="15">
    <location>
        <begin position="562"/>
        <end position="703"/>
    </location>
</feature>
<dbReference type="EC" id="3.6.4.13" evidence="1"/>
<dbReference type="Gene3D" id="2.60.40.790">
    <property type="match status" value="1"/>
</dbReference>
<dbReference type="SUPFAM" id="SSF49764">
    <property type="entry name" value="HSP20-like chaperones"/>
    <property type="match status" value="1"/>
</dbReference>
<comment type="catalytic activity">
    <reaction evidence="12">
        <text>ATP + H2O = ADP + phosphate + H(+)</text>
        <dbReference type="Rhea" id="RHEA:13065"/>
        <dbReference type="ChEBI" id="CHEBI:15377"/>
        <dbReference type="ChEBI" id="CHEBI:15378"/>
        <dbReference type="ChEBI" id="CHEBI:30616"/>
        <dbReference type="ChEBI" id="CHEBI:43474"/>
        <dbReference type="ChEBI" id="CHEBI:456216"/>
        <dbReference type="EC" id="3.6.4.13"/>
    </reaction>
</comment>
<keyword evidence="5" id="KW-0221">Differentiation</keyword>
<evidence type="ECO:0000256" key="1">
    <source>
        <dbReference type="ARBA" id="ARBA00012552"/>
    </source>
</evidence>
<dbReference type="InterPro" id="IPR011545">
    <property type="entry name" value="DEAD/DEAH_box_helicase_dom"/>
</dbReference>
<keyword evidence="10" id="KW-0943">RNA-mediated gene silencing</keyword>
<feature type="domain" description="Tudor" evidence="14">
    <location>
        <begin position="1286"/>
        <end position="1345"/>
    </location>
</feature>
<evidence type="ECO:0000256" key="9">
    <source>
        <dbReference type="ARBA" id="ARBA00022871"/>
    </source>
</evidence>
<evidence type="ECO:0000256" key="12">
    <source>
        <dbReference type="ARBA" id="ARBA00047984"/>
    </source>
</evidence>
<evidence type="ECO:0000256" key="7">
    <source>
        <dbReference type="ARBA" id="ARBA00022806"/>
    </source>
</evidence>
<dbReference type="PROSITE" id="PS51192">
    <property type="entry name" value="HELICASE_ATP_BIND_1"/>
    <property type="match status" value="1"/>
</dbReference>
<keyword evidence="11" id="KW-0469">Meiosis</keyword>
<dbReference type="GO" id="GO:0007283">
    <property type="term" value="P:spermatogenesis"/>
    <property type="evidence" value="ECO:0007669"/>
    <property type="project" value="UniProtKB-KW"/>
</dbReference>
<evidence type="ECO:0000256" key="8">
    <source>
        <dbReference type="ARBA" id="ARBA00022840"/>
    </source>
</evidence>
<dbReference type="OrthoDB" id="249932at2759"/>
<evidence type="ECO:0000313" key="18">
    <source>
        <dbReference type="Proteomes" id="UP001154114"/>
    </source>
</evidence>
<dbReference type="InterPro" id="IPR035437">
    <property type="entry name" value="SNase_OB-fold_sf"/>
</dbReference>
<dbReference type="GO" id="GO:0016787">
    <property type="term" value="F:hydrolase activity"/>
    <property type="evidence" value="ECO:0007669"/>
    <property type="project" value="UniProtKB-KW"/>
</dbReference>
<dbReference type="PROSITE" id="PS50304">
    <property type="entry name" value="TUDOR"/>
    <property type="match status" value="1"/>
</dbReference>
<dbReference type="SUPFAM" id="SSF52540">
    <property type="entry name" value="P-loop containing nucleoside triphosphate hydrolases"/>
    <property type="match status" value="1"/>
</dbReference>
<dbReference type="SMART" id="SM00487">
    <property type="entry name" value="DEXDc"/>
    <property type="match status" value="1"/>
</dbReference>
<keyword evidence="2" id="KW-0217">Developmental protein</keyword>
<dbReference type="InterPro" id="IPR008978">
    <property type="entry name" value="HSP20-like_chaperone"/>
</dbReference>
<dbReference type="PROSITE" id="PS51203">
    <property type="entry name" value="CS"/>
    <property type="match status" value="1"/>
</dbReference>
<dbReference type="GO" id="GO:0005524">
    <property type="term" value="F:ATP binding"/>
    <property type="evidence" value="ECO:0007669"/>
    <property type="project" value="UniProtKB-KW"/>
</dbReference>
<protein>
    <recommendedName>
        <fullName evidence="1">RNA helicase</fullName>
        <ecNumber evidence="1">3.6.4.13</ecNumber>
    </recommendedName>
</protein>
<keyword evidence="4" id="KW-0547">Nucleotide-binding</keyword>
<evidence type="ECO:0000256" key="11">
    <source>
        <dbReference type="ARBA" id="ARBA00023254"/>
    </source>
</evidence>
<dbReference type="GO" id="GO:0003676">
    <property type="term" value="F:nucleic acid binding"/>
    <property type="evidence" value="ECO:0007669"/>
    <property type="project" value="InterPro"/>
</dbReference>
<dbReference type="Gene3D" id="2.30.30.140">
    <property type="match status" value="2"/>
</dbReference>
<dbReference type="EMBL" id="LR824032">
    <property type="protein sequence ID" value="CAH0599863.1"/>
    <property type="molecule type" value="Genomic_DNA"/>
</dbReference>
<reference evidence="17" key="1">
    <citation type="submission" date="2021-12" db="EMBL/GenBank/DDBJ databases">
        <authorList>
            <person name="King R."/>
        </authorList>
    </citation>
    <scope>NUCLEOTIDE SEQUENCE</scope>
</reference>
<evidence type="ECO:0000259" key="16">
    <source>
        <dbReference type="PROSITE" id="PS51203"/>
    </source>
</evidence>
<dbReference type="Gene3D" id="3.40.50.300">
    <property type="entry name" value="P-loop containing nucleotide triphosphate hydrolases"/>
    <property type="match status" value="2"/>
</dbReference>
<dbReference type="CDD" id="cd20435">
    <property type="entry name" value="Tudor_TDRD12_rpt2"/>
    <property type="match status" value="1"/>
</dbReference>
<proteinExistence type="predicted"/>
<dbReference type="PANTHER" id="PTHR22655:SF2">
    <property type="entry name" value="ATP-DEPENDENT RNA HELICASE TDRD12-RELATED"/>
    <property type="match status" value="1"/>
</dbReference>
<dbReference type="Pfam" id="PF00567">
    <property type="entry name" value="TUDOR"/>
    <property type="match status" value="1"/>
</dbReference>
<dbReference type="InterPro" id="IPR007052">
    <property type="entry name" value="CS_dom"/>
</dbReference>
<sequence length="1722" mass="196017">MESETYEVEVLHYINPHLIWVLVKNDKEENKYHFEQIGIFGILPQNVTFEIDCVLKIEHCEQWMPAATYVMKSIFIEASKVWFSPTYLDKKSSIFDDNNHKYGDLIIELKNGKTISLSDELTESLFAVNDHSLFYKEIQENNLNVKVQDVTNVIKEIKKSCLTLNVPQNVWLKALDSQTLILQEAQRLETMISSSNLEGHNDENVSIVLTNKMNDLKLCKDVDDESFGRASSRQSARPSLLSRSLRNKLEILQALQDTKDSGSPKSKVVVLEDTTDSRVTKKTGLTSQDTTDSRPAKTPVNKKNSFVEENNYENELGKKQRKPTTSLKKEVSYVGYGPAGLKPVDFALHEKTVQEEEEPVKKAPEDKKEPQIEVERDVYSKTDSEVNISITNLNILQKIKLKNDMFDKIAKKSHAVTKDKSLSAMKSKIRYLEDKISKINDSMSSTSDKSSSNLDLDSDNESITAVELKLGFNKTKKTKQAETGSNFVEVIKPHVNPFKNLDGSVSVFVDKLISPVLMVHTKKNNRIQTANNMRDIPFGKDIHVTLRNMFVNEPMRPQTVSWTTVLRGHSLFLIGPFNSGKTMGYLPSVSRLVNDYKNSTQNSTGLCTIILCATSHSVASVESACKMFLHSAKIFACYAGIDDMKITTALLNGCDLLICTPTLLVRLIQEDFSLDLRNLSTFVIDDCEYMSQVYPNELKFCLLKVRDVVKSRANKEWKVQYIVVSRIWCDFMMPLARKAPDSVVCISAFEECVLYSKVATSVEFVLRENKLDSVIKFLKDADRSKKTVIVCRSDDEVNTVEKALRKLKYITFACNSSMTVHNLYKLGKALSEYSEPVSGPILVCCDGNLAHLNVTDAYYLIHYSLPSLFSTFCKRFSVLNDNYPSIFKDEQSLLKIKILLDDNNIEQLPKILHFIKRCSDDIPPLLDEISASVLSEKDLKKAQNLVSICKNLLSLGKCPDFWNCDDRHEIFEEYDEPKAWVPRDGTITFRILHYHSAVYYSARLTSCITKNDTKKYPQTYSLLSIKMGMYYSKESNRRLHGAPVVGDICAVTLKQNLFVRCQVTKILQTTAQGQPNLVRIKLIDEERFETTKDVNLYHLPDELKGIETHVVIVIMANLMPRDKDITFSKLAKNKLKTITDENDDVYFRGQISLVIGNNIFVDTVEVCQDLSSLDEVVVKQDFRKELLDGHALDNPNHIVTLNKLCNNTPCVVKEEAAIVEVPKPIKILPKGRWAHLESDTFSSVFFMSAENPCKFFVRPIKFERCLTTLIKDIQKYVADGPEPLDSVNVGDIVLAEFADDATYERARIDKIIDDNKVNCFFVDQADWRVTSIKKLLPITEQFINLLPFQAIECKLIGIQPVGDDWTDFSTNFFADCCYDSFDKLKHLYIKYFTKEKPEFTEGHKYGVVLIDTYDEDEDVIINQVMIDKNLAEETDEVHYLNDVQFKRESSKGSDTESDAESDLAKPLFDDQDNFQLVNKLPNNILRSVPLVESDDSLDSFDFVTDSQGNLGSVPISEVVELKEMPENLNETNKSPVKAPEKVTKTVKSPAKMVSKANDGAATPVLKDFVVAQTSEQFSKPRLLWRQNSNTVTIKIKLIVDDYDIKIHERHLKFSAEANDTKYAFEFELYGVIDPKRSNHANKGQYIQVKLWKVMARNWLTLTRQNGVNQWIVYDVESIDVSSGDESDDDNDDQNKVRHINTFLDSDSDDNLQDDISFSYQRE</sequence>
<evidence type="ECO:0000256" key="10">
    <source>
        <dbReference type="ARBA" id="ARBA00023158"/>
    </source>
</evidence>
<feature type="region of interest" description="Disordered" evidence="13">
    <location>
        <begin position="256"/>
        <end position="326"/>
    </location>
</feature>
<keyword evidence="18" id="KW-1185">Reference proteome</keyword>
<dbReference type="Pfam" id="PF04969">
    <property type="entry name" value="CS"/>
    <property type="match status" value="1"/>
</dbReference>
<dbReference type="PANTHER" id="PTHR22655">
    <property type="entry name" value="ATP-DEPENDENT RNA HELICASE TDRD12-RELATED"/>
    <property type="match status" value="1"/>
</dbReference>
<keyword evidence="3" id="KW-0677">Repeat</keyword>
<dbReference type="Pfam" id="PF00270">
    <property type="entry name" value="DEAD"/>
    <property type="match status" value="1"/>
</dbReference>
<evidence type="ECO:0000256" key="2">
    <source>
        <dbReference type="ARBA" id="ARBA00022473"/>
    </source>
</evidence>
<evidence type="ECO:0000256" key="4">
    <source>
        <dbReference type="ARBA" id="ARBA00022741"/>
    </source>
</evidence>
<feature type="domain" description="CS" evidence="16">
    <location>
        <begin position="1577"/>
        <end position="1662"/>
    </location>
</feature>
<gene>
    <name evidence="17" type="ORF">CINC_LOCUS8975</name>
</gene>